<dbReference type="Pfam" id="PF12937">
    <property type="entry name" value="F-box-like"/>
    <property type="match status" value="1"/>
</dbReference>
<reference evidence="3" key="1">
    <citation type="submission" date="2021-06" db="EMBL/GenBank/DDBJ databases">
        <title>Genome Sequence of Mortierella hyaline Strain SCG-10, a Cold-Adapted, Nitrate-Reducing Fungus Isolated from Soil in Minnesota, USA.</title>
        <authorList>
            <person name="Aldossari N."/>
        </authorList>
    </citation>
    <scope>NUCLEOTIDE SEQUENCE</scope>
    <source>
        <strain evidence="3">SCG-10</strain>
    </source>
</reference>
<dbReference type="InterPro" id="IPR001810">
    <property type="entry name" value="F-box_dom"/>
</dbReference>
<name>A0A9P8BU88_9FUNG</name>
<dbReference type="OrthoDB" id="2397486at2759"/>
<evidence type="ECO:0000259" key="2">
    <source>
        <dbReference type="PROSITE" id="PS50181"/>
    </source>
</evidence>
<feature type="domain" description="F-box" evidence="2">
    <location>
        <begin position="120"/>
        <end position="170"/>
    </location>
</feature>
<dbReference type="Gene3D" id="1.20.1280.50">
    <property type="match status" value="1"/>
</dbReference>
<accession>A0A9P8BU88</accession>
<protein>
    <recommendedName>
        <fullName evidence="2">F-box domain-containing protein</fullName>
    </recommendedName>
</protein>
<evidence type="ECO:0000313" key="3">
    <source>
        <dbReference type="EMBL" id="KAG9068410.1"/>
    </source>
</evidence>
<evidence type="ECO:0000313" key="4">
    <source>
        <dbReference type="Proteomes" id="UP000707451"/>
    </source>
</evidence>
<sequence length="821" mass="94671">MLSFVSPSSTSFGLNVRPHNGELDILTSQSEQDEYQQIYKRDEEIYGDCVYDSHNYDDYESEDDYMIDTEKDYLHDVRFAPTSSHRTNSSSSLTNWPFKPILISKKRPIETKVIQPLVDSPEISEIPSEVLELVCGHLSQTTLRSVNRVCRAWYKISERFVRHTGIWKPIDGALQVLLERWSRIDTLELWLNQDPQDPTQTIKTTDQEYYWAACVAAITGSTTSDQDSQGDDANADNDNDSNNDDNSESNTKVSLQLHRTIRHMMLRGRFLSYEDHVSVFRGHLQFIQSLTITTQKRDDPIPLFTLLADFPALKSFTFSIPSTVFTNLCHGDDQDSIDIPADLIDPSKNFMEEYRLERFCISGVVVHRRILERLIVTCPDLRVFNVKDISIQMSTPQEDFSEEAEAIREVEENNSRQRLVDLVAKHCPKMEWYSFHRTERSTDEHHLKMVASKFQDQKMHSMVFNGHPYVLDTLAIQDQLSKMAVLQLQTSVWAAHHSETLDKILCTAPKLLHLLGSEAYFDTNSLWQPPAPIKPKHPFTTLGDLKRRERKEQRRAQREARSRGRYYVPPATETPTVDTSIPVTWKVYNLKSFEMNFISESSIADFTGYINRYRLFRNLSMLNLQIPSLKIGQRMIFPNTRAGALAAAAAAASFGIELQPGQLMRYPNELLALRSLRCLEECTLRTSDVPGTVGPKDLWFLKRREDFQSVSFFPTREKRRKTKKAKHSSPKTKTTTTTTTTTTTATDVPEKVIDQGEDEEEKEEDEEEKRWKNETFWPVLTVFHIYYVRKSPTTITSNLAEAFERFRPGVEFRFQGRAALS</sequence>
<proteinExistence type="predicted"/>
<feature type="compositionally biased region" description="Acidic residues" evidence="1">
    <location>
        <begin position="228"/>
        <end position="247"/>
    </location>
</feature>
<dbReference type="SUPFAM" id="SSF81383">
    <property type="entry name" value="F-box domain"/>
    <property type="match status" value="1"/>
</dbReference>
<feature type="region of interest" description="Disordered" evidence="1">
    <location>
        <begin position="716"/>
        <end position="769"/>
    </location>
</feature>
<dbReference type="Proteomes" id="UP000707451">
    <property type="component" value="Unassembled WGS sequence"/>
</dbReference>
<organism evidence="3 4">
    <name type="scientific">Linnemannia hyalina</name>
    <dbReference type="NCBI Taxonomy" id="64524"/>
    <lineage>
        <taxon>Eukaryota</taxon>
        <taxon>Fungi</taxon>
        <taxon>Fungi incertae sedis</taxon>
        <taxon>Mucoromycota</taxon>
        <taxon>Mortierellomycotina</taxon>
        <taxon>Mortierellomycetes</taxon>
        <taxon>Mortierellales</taxon>
        <taxon>Mortierellaceae</taxon>
        <taxon>Linnemannia</taxon>
    </lineage>
</organism>
<dbReference type="AlphaFoldDB" id="A0A9P8BU88"/>
<gene>
    <name evidence="3" type="ORF">KI688_010678</name>
</gene>
<feature type="region of interest" description="Disordered" evidence="1">
    <location>
        <begin position="222"/>
        <end position="252"/>
    </location>
</feature>
<feature type="compositionally biased region" description="Basic and acidic residues" evidence="1">
    <location>
        <begin position="548"/>
        <end position="562"/>
    </location>
</feature>
<evidence type="ECO:0000256" key="1">
    <source>
        <dbReference type="SAM" id="MobiDB-lite"/>
    </source>
</evidence>
<comment type="caution">
    <text evidence="3">The sequence shown here is derived from an EMBL/GenBank/DDBJ whole genome shotgun (WGS) entry which is preliminary data.</text>
</comment>
<dbReference type="PROSITE" id="PS50181">
    <property type="entry name" value="FBOX"/>
    <property type="match status" value="1"/>
</dbReference>
<feature type="region of interest" description="Disordered" evidence="1">
    <location>
        <begin position="548"/>
        <end position="573"/>
    </location>
</feature>
<dbReference type="CDD" id="cd09917">
    <property type="entry name" value="F-box_SF"/>
    <property type="match status" value="1"/>
</dbReference>
<feature type="compositionally biased region" description="Low complexity" evidence="1">
    <location>
        <begin position="731"/>
        <end position="746"/>
    </location>
</feature>
<feature type="compositionally biased region" description="Basic residues" evidence="1">
    <location>
        <begin position="717"/>
        <end position="730"/>
    </location>
</feature>
<dbReference type="EMBL" id="JAHRHY010000006">
    <property type="protein sequence ID" value="KAG9068410.1"/>
    <property type="molecule type" value="Genomic_DNA"/>
</dbReference>
<feature type="compositionally biased region" description="Acidic residues" evidence="1">
    <location>
        <begin position="755"/>
        <end position="767"/>
    </location>
</feature>
<keyword evidence="4" id="KW-1185">Reference proteome</keyword>
<dbReference type="InterPro" id="IPR036047">
    <property type="entry name" value="F-box-like_dom_sf"/>
</dbReference>